<dbReference type="InterPro" id="IPR000014">
    <property type="entry name" value="PAS"/>
</dbReference>
<accession>A0A812J0J6</accession>
<feature type="non-terminal residue" evidence="1">
    <location>
        <position position="180"/>
    </location>
</feature>
<reference evidence="1" key="1">
    <citation type="submission" date="2021-02" db="EMBL/GenBank/DDBJ databases">
        <authorList>
            <person name="Dougan E. K."/>
            <person name="Rhodes N."/>
            <person name="Thang M."/>
            <person name="Chan C."/>
        </authorList>
    </citation>
    <scope>NUCLEOTIDE SEQUENCE</scope>
</reference>
<gene>
    <name evidence="1" type="primary">Mcat</name>
    <name evidence="1" type="ORF">SPIL2461_LOCUS1349</name>
</gene>
<comment type="caution">
    <text evidence="1">The sequence shown here is derived from an EMBL/GenBank/DDBJ whole genome shotgun (WGS) entry which is preliminary data.</text>
</comment>
<evidence type="ECO:0000313" key="1">
    <source>
        <dbReference type="EMBL" id="CAE7187804.1"/>
    </source>
</evidence>
<name>A0A812J0J6_SYMPI</name>
<dbReference type="OrthoDB" id="421215at2759"/>
<keyword evidence="2" id="KW-1185">Reference proteome</keyword>
<dbReference type="EMBL" id="CAJNIZ010001289">
    <property type="protein sequence ID" value="CAE7187804.1"/>
    <property type="molecule type" value="Genomic_DNA"/>
</dbReference>
<protein>
    <submittedName>
        <fullName evidence="1">Mcat protein</fullName>
    </submittedName>
</protein>
<organism evidence="1 2">
    <name type="scientific">Symbiodinium pilosum</name>
    <name type="common">Dinoflagellate</name>
    <dbReference type="NCBI Taxonomy" id="2952"/>
    <lineage>
        <taxon>Eukaryota</taxon>
        <taxon>Sar</taxon>
        <taxon>Alveolata</taxon>
        <taxon>Dinophyceae</taxon>
        <taxon>Suessiales</taxon>
        <taxon>Symbiodiniaceae</taxon>
        <taxon>Symbiodinium</taxon>
    </lineage>
</organism>
<evidence type="ECO:0000313" key="2">
    <source>
        <dbReference type="Proteomes" id="UP000649617"/>
    </source>
</evidence>
<dbReference type="SUPFAM" id="SSF55785">
    <property type="entry name" value="PYP-like sensor domain (PAS domain)"/>
    <property type="match status" value="1"/>
</dbReference>
<dbReference type="CDD" id="cd00130">
    <property type="entry name" value="PAS"/>
    <property type="match status" value="1"/>
</dbReference>
<sequence>TACRFIIAAVTIDTRLSLPWQLLLSVGQLWADFNGPGGVRHPAFSIFLQGVVLGLTLLGSHTLETCVRSNIRAQFHCSDAESLMFSFRRMLRGICDGEVLLDSNLRIHSVSDCLKHLLMTSTNLHGKSFQQLLHPADLQKFRQFMETSAASTAQNDSMPPCLRVSLLGAANTRIPVDLYH</sequence>
<dbReference type="AlphaFoldDB" id="A0A812J0J6"/>
<feature type="non-terminal residue" evidence="1">
    <location>
        <position position="1"/>
    </location>
</feature>
<dbReference type="InterPro" id="IPR035965">
    <property type="entry name" value="PAS-like_dom_sf"/>
</dbReference>
<proteinExistence type="predicted"/>
<dbReference type="Proteomes" id="UP000649617">
    <property type="component" value="Unassembled WGS sequence"/>
</dbReference>